<dbReference type="PIRSF" id="PIRSF018153">
    <property type="entry name" value="Glyco_trans_15"/>
    <property type="match status" value="1"/>
</dbReference>
<dbReference type="SUPFAM" id="SSF53448">
    <property type="entry name" value="Nucleotide-diphospho-sugar transferases"/>
    <property type="match status" value="1"/>
</dbReference>
<comment type="similarity">
    <text evidence="1">Belongs to the glycosyltransferase 15 family.</text>
</comment>
<feature type="non-terminal residue" evidence="5">
    <location>
        <position position="1"/>
    </location>
</feature>
<evidence type="ECO:0000256" key="3">
    <source>
        <dbReference type="PIRSR" id="PIRSR018153-1"/>
    </source>
</evidence>
<accession>A0A8H7UVH6</accession>
<feature type="active site" description="Nucleophile" evidence="3">
    <location>
        <position position="289"/>
    </location>
</feature>
<proteinExistence type="inferred from homology"/>
<reference evidence="5" key="1">
    <citation type="submission" date="2020-12" db="EMBL/GenBank/DDBJ databases">
        <title>Metabolic potential, ecology and presence of endohyphal bacteria is reflected in genomic diversity of Mucoromycotina.</title>
        <authorList>
            <person name="Muszewska A."/>
            <person name="Okrasinska A."/>
            <person name="Steczkiewicz K."/>
            <person name="Drgas O."/>
            <person name="Orlowska M."/>
            <person name="Perlinska-Lenart U."/>
            <person name="Aleksandrzak-Piekarczyk T."/>
            <person name="Szatraj K."/>
            <person name="Zielenkiewicz U."/>
            <person name="Pilsyk S."/>
            <person name="Malc E."/>
            <person name="Mieczkowski P."/>
            <person name="Kruszewska J.S."/>
            <person name="Biernat P."/>
            <person name="Pawlowska J."/>
        </authorList>
    </citation>
    <scope>NUCLEOTIDE SEQUENCE</scope>
    <source>
        <strain evidence="5">CBS 226.32</strain>
    </source>
</reference>
<sequence>AKERNKERDMPAFPILSVSRKPVLLIIFFTVFVFLYNIASHPKVSKTMQANAYYTDYDERACLPQKLLMKKPPTKKAKAAMVILVRNKEQQAIAETIVNFQDKFNENFDYPYVFLNEEPFTEEFKGAMRKAAPDATMKFGLVPESQWSYPDFVDPSKAAQSRKSMDDRGVLFGGLESYHHMCRYQSGFFFDHPLLDEYEWYWRVEPGVRFFCDITYDPFLYMEKYNKKYGFVVTLLELRDTIPTLWKTVEDYAKSRRIDISENSKLLFPYFRDKSSGDFNLCHFWSNFEIASLNLWRTPQYRDFFNYLDQTGNFFYERWGDAPVHSLAAGLFLQTNEVHYFEDIGYQHDLYRHCPSKESGLSCRCDCPQGTNEKSIDHDKNYDTCLPVWLKHVKDDEKKKANWNVWS</sequence>
<keyword evidence="4" id="KW-1133">Transmembrane helix</keyword>
<dbReference type="EMBL" id="JAEPRC010000743">
    <property type="protein sequence ID" value="KAG2192264.1"/>
    <property type="molecule type" value="Genomic_DNA"/>
</dbReference>
<dbReference type="InterPro" id="IPR002685">
    <property type="entry name" value="Glyco_trans_15"/>
</dbReference>
<name>A0A8H7UVH6_9FUNG</name>
<dbReference type="GO" id="GO:0006487">
    <property type="term" value="P:protein N-linked glycosylation"/>
    <property type="evidence" value="ECO:0007669"/>
    <property type="project" value="TreeGrafter"/>
</dbReference>
<evidence type="ECO:0000313" key="5">
    <source>
        <dbReference type="EMBL" id="KAG2192264.1"/>
    </source>
</evidence>
<protein>
    <submittedName>
        <fullName evidence="5">Uncharacterized protein</fullName>
    </submittedName>
</protein>
<evidence type="ECO:0000256" key="2">
    <source>
        <dbReference type="ARBA" id="ARBA00022679"/>
    </source>
</evidence>
<dbReference type="FunFam" id="3.90.550.10:FF:000051">
    <property type="entry name" value="Alpha-1,2-mannosyltransferase (Ktr4)"/>
    <property type="match status" value="1"/>
</dbReference>
<evidence type="ECO:0000256" key="4">
    <source>
        <dbReference type="SAM" id="Phobius"/>
    </source>
</evidence>
<evidence type="ECO:0000313" key="6">
    <source>
        <dbReference type="Proteomes" id="UP000650833"/>
    </source>
</evidence>
<comment type="caution">
    <text evidence="5">The sequence shown here is derived from an EMBL/GenBank/DDBJ whole genome shotgun (WGS) entry which is preliminary data.</text>
</comment>
<dbReference type="PANTHER" id="PTHR31121:SF2">
    <property type="entry name" value="MANNOSYLTRANSFERASE KTR5-RELATED"/>
    <property type="match status" value="1"/>
</dbReference>
<evidence type="ECO:0000256" key="1">
    <source>
        <dbReference type="ARBA" id="ARBA00007677"/>
    </source>
</evidence>
<dbReference type="AlphaFoldDB" id="A0A8H7UVH6"/>
<dbReference type="GO" id="GO:0016020">
    <property type="term" value="C:membrane"/>
    <property type="evidence" value="ECO:0007669"/>
    <property type="project" value="InterPro"/>
</dbReference>
<keyword evidence="2" id="KW-0808">Transferase</keyword>
<dbReference type="PANTHER" id="PTHR31121">
    <property type="entry name" value="ALPHA-1,2 MANNOSYLTRANSFERASE KTR1"/>
    <property type="match status" value="1"/>
</dbReference>
<keyword evidence="4" id="KW-0812">Transmembrane</keyword>
<keyword evidence="6" id="KW-1185">Reference proteome</keyword>
<organism evidence="5 6">
    <name type="scientific">Mucor plumbeus</name>
    <dbReference type="NCBI Taxonomy" id="97098"/>
    <lineage>
        <taxon>Eukaryota</taxon>
        <taxon>Fungi</taxon>
        <taxon>Fungi incertae sedis</taxon>
        <taxon>Mucoromycota</taxon>
        <taxon>Mucoromycotina</taxon>
        <taxon>Mucoromycetes</taxon>
        <taxon>Mucorales</taxon>
        <taxon>Mucorineae</taxon>
        <taxon>Mucoraceae</taxon>
        <taxon>Mucor</taxon>
    </lineage>
</organism>
<dbReference type="Proteomes" id="UP000650833">
    <property type="component" value="Unassembled WGS sequence"/>
</dbReference>
<dbReference type="Pfam" id="PF01793">
    <property type="entry name" value="Glyco_transf_15"/>
    <property type="match status" value="1"/>
</dbReference>
<dbReference type="Gene3D" id="3.90.550.10">
    <property type="entry name" value="Spore Coat Polysaccharide Biosynthesis Protein SpsA, Chain A"/>
    <property type="match status" value="1"/>
</dbReference>
<dbReference type="OrthoDB" id="439943at2759"/>
<dbReference type="InterPro" id="IPR029044">
    <property type="entry name" value="Nucleotide-diphossugar_trans"/>
</dbReference>
<feature type="transmembrane region" description="Helical" evidence="4">
    <location>
        <begin position="21"/>
        <end position="39"/>
    </location>
</feature>
<dbReference type="GO" id="GO:0000026">
    <property type="term" value="F:alpha-1,2-mannosyltransferase activity"/>
    <property type="evidence" value="ECO:0007669"/>
    <property type="project" value="TreeGrafter"/>
</dbReference>
<keyword evidence="4" id="KW-0472">Membrane</keyword>
<dbReference type="GO" id="GO:0005794">
    <property type="term" value="C:Golgi apparatus"/>
    <property type="evidence" value="ECO:0007669"/>
    <property type="project" value="TreeGrafter"/>
</dbReference>
<dbReference type="GO" id="GO:0000032">
    <property type="term" value="P:cell wall mannoprotein biosynthetic process"/>
    <property type="evidence" value="ECO:0007669"/>
    <property type="project" value="TreeGrafter"/>
</dbReference>
<gene>
    <name evidence="5" type="ORF">INT46_007189</name>
</gene>